<dbReference type="Pfam" id="PF01934">
    <property type="entry name" value="HepT-like"/>
    <property type="match status" value="1"/>
</dbReference>
<dbReference type="NCBIfam" id="NF047751">
    <property type="entry name" value="HepT_toxin"/>
    <property type="match status" value="1"/>
</dbReference>
<proteinExistence type="inferred from homology"/>
<organism evidence="5 6">
    <name type="scientific">candidate division WWE3 bacterium CG23_combo_of_CG06-09_8_20_14_all_40_14</name>
    <dbReference type="NCBI Taxonomy" id="1975095"/>
    <lineage>
        <taxon>Bacteria</taxon>
        <taxon>Katanobacteria</taxon>
    </lineage>
</organism>
<dbReference type="InterPro" id="IPR052379">
    <property type="entry name" value="Type_VII_TA_RNase"/>
</dbReference>
<dbReference type="PANTHER" id="PTHR33397:SF5">
    <property type="entry name" value="RNASE YUTE-RELATED"/>
    <property type="match status" value="1"/>
</dbReference>
<dbReference type="GO" id="GO:0110001">
    <property type="term" value="C:toxin-antitoxin complex"/>
    <property type="evidence" value="ECO:0007669"/>
    <property type="project" value="InterPro"/>
</dbReference>
<evidence type="ECO:0000256" key="3">
    <source>
        <dbReference type="ARBA" id="ARBA00022801"/>
    </source>
</evidence>
<evidence type="ECO:0000313" key="6">
    <source>
        <dbReference type="Proteomes" id="UP000231388"/>
    </source>
</evidence>
<dbReference type="GO" id="GO:0016787">
    <property type="term" value="F:hydrolase activity"/>
    <property type="evidence" value="ECO:0007669"/>
    <property type="project" value="UniProtKB-KW"/>
</dbReference>
<evidence type="ECO:0000256" key="2">
    <source>
        <dbReference type="ARBA" id="ARBA00022722"/>
    </source>
</evidence>
<name>A0A2G9XCE8_UNCKA</name>
<sequence length="143" mass="16923">MLDKERIQERLKTILRERSLLTDFVGISFEEFNNDKNIHEYYGTLHHLQIALQAVLDISQHITSQLLLGRYKKNREVFPLLAKKKIITKEISNKMEKAIGARNIFVHQYEDVDPKEIYNIIQNNLSDFDEFVSQIDKFLQRSS</sequence>
<dbReference type="EMBL" id="PCQY01000018">
    <property type="protein sequence ID" value="PIP04655.1"/>
    <property type="molecule type" value="Genomic_DNA"/>
</dbReference>
<dbReference type="PANTHER" id="PTHR33397">
    <property type="entry name" value="UPF0331 PROTEIN YUTE"/>
    <property type="match status" value="1"/>
</dbReference>
<evidence type="ECO:0000256" key="1">
    <source>
        <dbReference type="ARBA" id="ARBA00022649"/>
    </source>
</evidence>
<comment type="caution">
    <text evidence="5">The sequence shown here is derived from an EMBL/GenBank/DDBJ whole genome shotgun (WGS) entry which is preliminary data.</text>
</comment>
<evidence type="ECO:0000256" key="4">
    <source>
        <dbReference type="ARBA" id="ARBA00024207"/>
    </source>
</evidence>
<dbReference type="Proteomes" id="UP000231388">
    <property type="component" value="Unassembled WGS sequence"/>
</dbReference>
<protein>
    <recommendedName>
        <fullName evidence="7">DUF86 domain-containing protein</fullName>
    </recommendedName>
</protein>
<dbReference type="AlphaFoldDB" id="A0A2G9XCE8"/>
<gene>
    <name evidence="5" type="ORF">COX53_01430</name>
</gene>
<keyword evidence="3" id="KW-0378">Hydrolase</keyword>
<evidence type="ECO:0000313" key="5">
    <source>
        <dbReference type="EMBL" id="PIP04655.1"/>
    </source>
</evidence>
<dbReference type="InterPro" id="IPR008201">
    <property type="entry name" value="HepT-like"/>
</dbReference>
<keyword evidence="2" id="KW-0540">Nuclease</keyword>
<dbReference type="Gene3D" id="1.20.120.580">
    <property type="entry name" value="bsu32300-like"/>
    <property type="match status" value="1"/>
</dbReference>
<dbReference type="GO" id="GO:0004540">
    <property type="term" value="F:RNA nuclease activity"/>
    <property type="evidence" value="ECO:0007669"/>
    <property type="project" value="InterPro"/>
</dbReference>
<keyword evidence="1" id="KW-1277">Toxin-antitoxin system</keyword>
<accession>A0A2G9XCE8</accession>
<dbReference type="InterPro" id="IPR037038">
    <property type="entry name" value="HepT-like_sf"/>
</dbReference>
<comment type="similarity">
    <text evidence="4">Belongs to the HepT RNase toxin family.</text>
</comment>
<reference evidence="5 6" key="1">
    <citation type="submission" date="2017-09" db="EMBL/GenBank/DDBJ databases">
        <title>Depth-based differentiation of microbial function through sediment-hosted aquifers and enrichment of novel symbionts in the deep terrestrial subsurface.</title>
        <authorList>
            <person name="Probst A.J."/>
            <person name="Ladd B."/>
            <person name="Jarett J.K."/>
            <person name="Geller-Mcgrath D.E."/>
            <person name="Sieber C.M."/>
            <person name="Emerson J.B."/>
            <person name="Anantharaman K."/>
            <person name="Thomas B.C."/>
            <person name="Malmstrom R."/>
            <person name="Stieglmeier M."/>
            <person name="Klingl A."/>
            <person name="Woyke T."/>
            <person name="Ryan C.M."/>
            <person name="Banfield J.F."/>
        </authorList>
    </citation>
    <scope>NUCLEOTIDE SEQUENCE [LARGE SCALE GENOMIC DNA]</scope>
    <source>
        <strain evidence="5">CG23_combo_of_CG06-09_8_20_14_all_40_14</strain>
    </source>
</reference>
<evidence type="ECO:0008006" key="7">
    <source>
        <dbReference type="Google" id="ProtNLM"/>
    </source>
</evidence>